<sequence>MIRKEYQVGSTLSKEDEDKVTNSNIKNEIIRMIDTAFLNGAIVELKILEGVDLVNGGKRFSKIRMDIVSNTDFDKYEDL</sequence>
<dbReference type="EMBL" id="BAABFA010000005">
    <property type="protein sequence ID" value="GAA4461684.1"/>
    <property type="molecule type" value="Genomic_DNA"/>
</dbReference>
<reference evidence="3" key="1">
    <citation type="journal article" date="2019" name="Int. J. Syst. Evol. Microbiol.">
        <title>The Global Catalogue of Microorganisms (GCM) 10K type strain sequencing project: providing services to taxonomists for standard genome sequencing and annotation.</title>
        <authorList>
            <consortium name="The Broad Institute Genomics Platform"/>
            <consortium name="The Broad Institute Genome Sequencing Center for Infectious Disease"/>
            <person name="Wu L."/>
            <person name="Ma J."/>
        </authorList>
    </citation>
    <scope>NUCLEOTIDE SEQUENCE [LARGE SCALE GENOMIC DNA]</scope>
    <source>
        <strain evidence="3">JCM 32105</strain>
    </source>
</reference>
<name>A0ABP8N5I1_9BACT</name>
<protein>
    <submittedName>
        <fullName evidence="2">Uncharacterized protein</fullName>
    </submittedName>
</protein>
<proteinExistence type="predicted"/>
<gene>
    <name evidence="2" type="ORF">GCM10023093_06750</name>
</gene>
<keyword evidence="3" id="KW-1185">Reference proteome</keyword>
<dbReference type="RefSeq" id="WP_345078537.1">
    <property type="nucleotide sequence ID" value="NZ_BAABFA010000005.1"/>
</dbReference>
<organism evidence="2 3">
    <name type="scientific">Nemorincola caseinilytica</name>
    <dbReference type="NCBI Taxonomy" id="2054315"/>
    <lineage>
        <taxon>Bacteria</taxon>
        <taxon>Pseudomonadati</taxon>
        <taxon>Bacteroidota</taxon>
        <taxon>Chitinophagia</taxon>
        <taxon>Chitinophagales</taxon>
        <taxon>Chitinophagaceae</taxon>
        <taxon>Nemorincola</taxon>
    </lineage>
</organism>
<evidence type="ECO:0000256" key="1">
    <source>
        <dbReference type="SAM" id="MobiDB-lite"/>
    </source>
</evidence>
<accession>A0ABP8N5I1</accession>
<dbReference type="Proteomes" id="UP001500067">
    <property type="component" value="Unassembled WGS sequence"/>
</dbReference>
<evidence type="ECO:0000313" key="2">
    <source>
        <dbReference type="EMBL" id="GAA4461684.1"/>
    </source>
</evidence>
<evidence type="ECO:0000313" key="3">
    <source>
        <dbReference type="Proteomes" id="UP001500067"/>
    </source>
</evidence>
<comment type="caution">
    <text evidence="2">The sequence shown here is derived from an EMBL/GenBank/DDBJ whole genome shotgun (WGS) entry which is preliminary data.</text>
</comment>
<feature type="region of interest" description="Disordered" evidence="1">
    <location>
        <begin position="1"/>
        <end position="20"/>
    </location>
</feature>